<sequence>MRLILLASLCLLAAAARTQSYTSFFTGDTTDVATTTVPGIVLAGGGGDNDEAMQWMLQRAGGGDVVVIRASGADGYNDYFFEDLGVDVNSVETIRFESAAASTDEYVIQQIRNAECLFIAGGDQYDYYSYWQGNAIGEAINYLLNEKGVPVGGTSAGMAILGGWYYAPSGSALTAEEALSDPFHPDFEVLGQGDFLQAPYLSQIITDTHYEQRERPGRHLAFLARMLHAGASQAFGIAANEYTAVCIDEQGTARAFGEYPAYAEDLVYFLQANCQDERLPEAMQAGQPLTWDRGQSAVKAYALPARPGGAGAIDLASWSGFSGGSWENWYVTAGELHRVQSPNGDCADILSTTEYKELPPQTFRISPNPARGQLQWQGPQPEHIRIYGLTGQLKRSWAAPTAPLPLGGLPAGAYLLEAVFQGKAQALRLLVY</sequence>
<name>A0A5C6RTA4_9BACT</name>
<proteinExistence type="inferred from homology"/>
<dbReference type="GO" id="GO:0006508">
    <property type="term" value="P:proteolysis"/>
    <property type="evidence" value="ECO:0007669"/>
    <property type="project" value="UniProtKB-KW"/>
</dbReference>
<keyword evidence="7" id="KW-1185">Reference proteome</keyword>
<dbReference type="PANTHER" id="PTHR36175">
    <property type="entry name" value="CYANOPHYCINASE"/>
    <property type="match status" value="1"/>
</dbReference>
<comment type="caution">
    <text evidence="6">The sequence shown here is derived from an EMBL/GenBank/DDBJ whole genome shotgun (WGS) entry which is preliminary data.</text>
</comment>
<evidence type="ECO:0000256" key="5">
    <source>
        <dbReference type="SAM" id="SignalP"/>
    </source>
</evidence>
<dbReference type="GO" id="GO:0008236">
    <property type="term" value="F:serine-type peptidase activity"/>
    <property type="evidence" value="ECO:0007669"/>
    <property type="project" value="UniProtKB-KW"/>
</dbReference>
<dbReference type="EMBL" id="VOOR01000009">
    <property type="protein sequence ID" value="TXB65581.1"/>
    <property type="molecule type" value="Genomic_DNA"/>
</dbReference>
<evidence type="ECO:0000256" key="4">
    <source>
        <dbReference type="ARBA" id="ARBA00022825"/>
    </source>
</evidence>
<keyword evidence="2" id="KW-0645">Protease</keyword>
<keyword evidence="4" id="KW-0720">Serine protease</keyword>
<dbReference type="Gene3D" id="3.40.50.880">
    <property type="match status" value="1"/>
</dbReference>
<dbReference type="PANTHER" id="PTHR36175:SF1">
    <property type="entry name" value="CYANOPHYCINASE"/>
    <property type="match status" value="1"/>
</dbReference>
<dbReference type="AlphaFoldDB" id="A0A5C6RTA4"/>
<evidence type="ECO:0000256" key="2">
    <source>
        <dbReference type="ARBA" id="ARBA00022670"/>
    </source>
</evidence>
<dbReference type="OrthoDB" id="9799980at2"/>
<gene>
    <name evidence="6" type="ORF">FRY97_06260</name>
</gene>
<dbReference type="CDD" id="cd03145">
    <property type="entry name" value="GAT1_cyanophycinase"/>
    <property type="match status" value="1"/>
</dbReference>
<evidence type="ECO:0000313" key="6">
    <source>
        <dbReference type="EMBL" id="TXB65581.1"/>
    </source>
</evidence>
<organism evidence="6 7">
    <name type="scientific">Phaeodactylibacter luteus</name>
    <dbReference type="NCBI Taxonomy" id="1564516"/>
    <lineage>
        <taxon>Bacteria</taxon>
        <taxon>Pseudomonadati</taxon>
        <taxon>Bacteroidota</taxon>
        <taxon>Saprospiria</taxon>
        <taxon>Saprospirales</taxon>
        <taxon>Haliscomenobacteraceae</taxon>
        <taxon>Phaeodactylibacter</taxon>
    </lineage>
</organism>
<dbReference type="InterPro" id="IPR005320">
    <property type="entry name" value="Peptidase_S51"/>
</dbReference>
<evidence type="ECO:0000256" key="3">
    <source>
        <dbReference type="ARBA" id="ARBA00022801"/>
    </source>
</evidence>
<protein>
    <submittedName>
        <fullName evidence="6">Cyanophycinase</fullName>
    </submittedName>
</protein>
<feature type="signal peptide" evidence="5">
    <location>
        <begin position="1"/>
        <end position="20"/>
    </location>
</feature>
<accession>A0A5C6RTA4</accession>
<dbReference type="InterPro" id="IPR029062">
    <property type="entry name" value="Class_I_gatase-like"/>
</dbReference>
<evidence type="ECO:0000256" key="1">
    <source>
        <dbReference type="ARBA" id="ARBA00006534"/>
    </source>
</evidence>
<reference evidence="6 7" key="1">
    <citation type="submission" date="2019-08" db="EMBL/GenBank/DDBJ databases">
        <title>Genome of Phaeodactylibacter luteus.</title>
        <authorList>
            <person name="Bowman J.P."/>
        </authorList>
    </citation>
    <scope>NUCLEOTIDE SEQUENCE [LARGE SCALE GENOMIC DNA]</scope>
    <source>
        <strain evidence="6 7">KCTC 42180</strain>
    </source>
</reference>
<evidence type="ECO:0000313" key="7">
    <source>
        <dbReference type="Proteomes" id="UP000321580"/>
    </source>
</evidence>
<dbReference type="RefSeq" id="WP_147166590.1">
    <property type="nucleotide sequence ID" value="NZ_VOOR01000009.1"/>
</dbReference>
<dbReference type="Pfam" id="PF03575">
    <property type="entry name" value="Peptidase_S51"/>
    <property type="match status" value="1"/>
</dbReference>
<feature type="chain" id="PRO_5022746286" evidence="5">
    <location>
        <begin position="21"/>
        <end position="432"/>
    </location>
</feature>
<keyword evidence="5" id="KW-0732">Signal</keyword>
<dbReference type="Proteomes" id="UP000321580">
    <property type="component" value="Unassembled WGS sequence"/>
</dbReference>
<keyword evidence="3" id="KW-0378">Hydrolase</keyword>
<dbReference type="SUPFAM" id="SSF52317">
    <property type="entry name" value="Class I glutamine amidotransferase-like"/>
    <property type="match status" value="1"/>
</dbReference>
<comment type="similarity">
    <text evidence="1">Belongs to the peptidase S51 family.</text>
</comment>